<organism evidence="2 3">
    <name type="scientific">Scophthalmus maximus</name>
    <name type="common">Turbot</name>
    <name type="synonym">Psetta maxima</name>
    <dbReference type="NCBI Taxonomy" id="52904"/>
    <lineage>
        <taxon>Eukaryota</taxon>
        <taxon>Metazoa</taxon>
        <taxon>Chordata</taxon>
        <taxon>Craniata</taxon>
        <taxon>Vertebrata</taxon>
        <taxon>Euteleostomi</taxon>
        <taxon>Actinopterygii</taxon>
        <taxon>Neopterygii</taxon>
        <taxon>Teleostei</taxon>
        <taxon>Neoteleostei</taxon>
        <taxon>Acanthomorphata</taxon>
        <taxon>Carangaria</taxon>
        <taxon>Pleuronectiformes</taxon>
        <taxon>Pleuronectoidei</taxon>
        <taxon>Scophthalmidae</taxon>
        <taxon>Scophthalmus</taxon>
    </lineage>
</organism>
<comment type="caution">
    <text evidence="2">The sequence shown here is derived from an EMBL/GenBank/DDBJ whole genome shotgun (WGS) entry which is preliminary data.</text>
</comment>
<evidence type="ECO:0000313" key="2">
    <source>
        <dbReference type="EMBL" id="KAF0033583.1"/>
    </source>
</evidence>
<protein>
    <submittedName>
        <fullName evidence="2">Uncharacterized protein</fullName>
    </submittedName>
</protein>
<evidence type="ECO:0000313" key="3">
    <source>
        <dbReference type="Proteomes" id="UP000438429"/>
    </source>
</evidence>
<gene>
    <name evidence="2" type="ORF">F2P81_013649</name>
</gene>
<dbReference type="AlphaFoldDB" id="A0A6A4SHG4"/>
<dbReference type="Proteomes" id="UP000438429">
    <property type="component" value="Unassembled WGS sequence"/>
</dbReference>
<feature type="compositionally biased region" description="Basic and acidic residues" evidence="1">
    <location>
        <begin position="21"/>
        <end position="51"/>
    </location>
</feature>
<name>A0A6A4SHG4_SCOMX</name>
<feature type="region of interest" description="Disordered" evidence="1">
    <location>
        <begin position="1"/>
        <end position="59"/>
    </location>
</feature>
<reference evidence="2 3" key="1">
    <citation type="submission" date="2019-06" db="EMBL/GenBank/DDBJ databases">
        <title>Draft genomes of female and male turbot (Scophthalmus maximus).</title>
        <authorList>
            <person name="Xu H."/>
            <person name="Xu X.-W."/>
            <person name="Shao C."/>
            <person name="Chen S."/>
        </authorList>
    </citation>
    <scope>NUCLEOTIDE SEQUENCE [LARGE SCALE GENOMIC DNA]</scope>
    <source>
        <strain evidence="2">Ysfricsl-2016a</strain>
        <tissue evidence="2">Blood</tissue>
    </source>
</reference>
<sequence length="146" mass="16120">MASVHMRRGGEGQQRGALIKPDCRHRAEPQRAAPRRDTARHDTARRAHQGPDRVNAVPTAGHCCAHVPRHFRKLEESATPSSANCRRSSRRDASPGRGQQLVDIRPSVAAALSCPSSSSSQSVDELEGETSRLSFHYFLFVLAGWW</sequence>
<accession>A0A6A4SHG4</accession>
<dbReference type="EMBL" id="VEVO01000012">
    <property type="protein sequence ID" value="KAF0033583.1"/>
    <property type="molecule type" value="Genomic_DNA"/>
</dbReference>
<feature type="region of interest" description="Disordered" evidence="1">
    <location>
        <begin position="75"/>
        <end position="105"/>
    </location>
</feature>
<evidence type="ECO:0000256" key="1">
    <source>
        <dbReference type="SAM" id="MobiDB-lite"/>
    </source>
</evidence>
<proteinExistence type="predicted"/>